<gene>
    <name evidence="1" type="ORF">CLUMA_CG017026</name>
</gene>
<evidence type="ECO:0000313" key="1">
    <source>
        <dbReference type="EMBL" id="CRL03904.1"/>
    </source>
</evidence>
<keyword evidence="2" id="KW-1185">Reference proteome</keyword>
<evidence type="ECO:0000313" key="2">
    <source>
        <dbReference type="Proteomes" id="UP000183832"/>
    </source>
</evidence>
<name>A0A1J1IUW8_9DIPT</name>
<dbReference type="AlphaFoldDB" id="A0A1J1IUW8"/>
<reference evidence="1 2" key="1">
    <citation type="submission" date="2015-04" db="EMBL/GenBank/DDBJ databases">
        <authorList>
            <person name="Syromyatnikov M.Y."/>
            <person name="Popov V.N."/>
        </authorList>
    </citation>
    <scope>NUCLEOTIDE SEQUENCE [LARGE SCALE GENOMIC DNA]</scope>
</reference>
<dbReference type="Proteomes" id="UP000183832">
    <property type="component" value="Unassembled WGS sequence"/>
</dbReference>
<sequence>MKLDLTSRSIIYRRIWNVRSGSQKPTNNDDFGFLNQKLLYLFGYLVATRRLSFSSTFLPLFATANVHVLPCCFVTLEYSTSDVARYYVKLKAFLIKRLRTAMFN</sequence>
<proteinExistence type="predicted"/>
<organism evidence="1 2">
    <name type="scientific">Clunio marinus</name>
    <dbReference type="NCBI Taxonomy" id="568069"/>
    <lineage>
        <taxon>Eukaryota</taxon>
        <taxon>Metazoa</taxon>
        <taxon>Ecdysozoa</taxon>
        <taxon>Arthropoda</taxon>
        <taxon>Hexapoda</taxon>
        <taxon>Insecta</taxon>
        <taxon>Pterygota</taxon>
        <taxon>Neoptera</taxon>
        <taxon>Endopterygota</taxon>
        <taxon>Diptera</taxon>
        <taxon>Nematocera</taxon>
        <taxon>Chironomoidea</taxon>
        <taxon>Chironomidae</taxon>
        <taxon>Clunio</taxon>
    </lineage>
</organism>
<dbReference type="EMBL" id="CVRI01000060">
    <property type="protein sequence ID" value="CRL03904.1"/>
    <property type="molecule type" value="Genomic_DNA"/>
</dbReference>
<accession>A0A1J1IUW8</accession>
<protein>
    <submittedName>
        <fullName evidence="1">CLUMA_CG017026, isoform A</fullName>
    </submittedName>
</protein>